<name>A0A8J6NH87_9CHLR</name>
<feature type="domain" description="Glucose/Sorbosone dehydrogenase" evidence="3">
    <location>
        <begin position="85"/>
        <end position="412"/>
    </location>
</feature>
<gene>
    <name evidence="4" type="ORF">H8E29_07045</name>
</gene>
<dbReference type="PANTHER" id="PTHR19328:SF75">
    <property type="entry name" value="ALDOSE SUGAR DEHYDROGENASE YLII"/>
    <property type="match status" value="1"/>
</dbReference>
<dbReference type="InterPro" id="IPR012938">
    <property type="entry name" value="Glc/Sorbosone_DH"/>
</dbReference>
<feature type="chain" id="PRO_5035280286" evidence="2">
    <location>
        <begin position="23"/>
        <end position="424"/>
    </location>
</feature>
<dbReference type="SUPFAM" id="SSF50952">
    <property type="entry name" value="Soluble quinoprotein glucose dehydrogenase"/>
    <property type="match status" value="1"/>
</dbReference>
<evidence type="ECO:0000259" key="3">
    <source>
        <dbReference type="Pfam" id="PF07995"/>
    </source>
</evidence>
<keyword evidence="2" id="KW-0732">Signal</keyword>
<reference evidence="4 5" key="1">
    <citation type="submission" date="2020-08" db="EMBL/GenBank/DDBJ databases">
        <title>Bridging the membrane lipid divide: bacteria of the FCB group superphylum have the potential to synthesize archaeal ether lipids.</title>
        <authorList>
            <person name="Villanueva L."/>
            <person name="Von Meijenfeldt F.A.B."/>
            <person name="Westbye A.B."/>
            <person name="Yadav S."/>
            <person name="Hopmans E.C."/>
            <person name="Dutilh B.E."/>
            <person name="Sinninghe Damste J.S."/>
        </authorList>
    </citation>
    <scope>NUCLEOTIDE SEQUENCE [LARGE SCALE GENOMIC DNA]</scope>
    <source>
        <strain evidence="4">NIOZ-UU36</strain>
    </source>
</reference>
<organism evidence="4 5">
    <name type="scientific">Candidatus Desulfolinea nitratireducens</name>
    <dbReference type="NCBI Taxonomy" id="2841698"/>
    <lineage>
        <taxon>Bacteria</taxon>
        <taxon>Bacillati</taxon>
        <taxon>Chloroflexota</taxon>
        <taxon>Anaerolineae</taxon>
        <taxon>Anaerolineales</taxon>
        <taxon>Anaerolineales incertae sedis</taxon>
        <taxon>Candidatus Desulfolinea</taxon>
    </lineage>
</organism>
<accession>A0A8J6NH87</accession>
<dbReference type="Gene3D" id="2.120.10.30">
    <property type="entry name" value="TolB, C-terminal domain"/>
    <property type="match status" value="1"/>
</dbReference>
<dbReference type="Proteomes" id="UP000614469">
    <property type="component" value="Unassembled WGS sequence"/>
</dbReference>
<protein>
    <submittedName>
        <fullName evidence="4">PQQ-dependent sugar dehydrogenase</fullName>
    </submittedName>
</protein>
<evidence type="ECO:0000256" key="1">
    <source>
        <dbReference type="SAM" id="MobiDB-lite"/>
    </source>
</evidence>
<dbReference type="EMBL" id="JACNJN010000086">
    <property type="protein sequence ID" value="MBC8335001.1"/>
    <property type="molecule type" value="Genomic_DNA"/>
</dbReference>
<evidence type="ECO:0000256" key="2">
    <source>
        <dbReference type="SAM" id="SignalP"/>
    </source>
</evidence>
<dbReference type="PROSITE" id="PS51257">
    <property type="entry name" value="PROKAR_LIPOPROTEIN"/>
    <property type="match status" value="1"/>
</dbReference>
<sequence>MKKLIFGLIAVILLTACSSRPAPTPQLAPDIATLPPSPTEALSPELKAESAAPEPTAEPAPEAPPSVSTFPDAAEVQWEVVANGLDQPLDIQHAGDNSGRIFIVERGGKILVLENGFVLEEPFLNIGNKIATRNSEQGLLGLAFHPDYAENGYFFINYSDRNGDTVIARYQVSGNPNQANPDSETAFIHVDQPFGNHNGGGMAFGPDGFLYIGLGDGGSANDPRGNGQNLNTYLGKLLRISVDSTEPPYGVPADNPFNDIQRSEIWALGLRNPWRFSFDSLTGDLYIGDVGQNQWEEIDFLPAGSPGGANFGWNYREGQHPFSGEPPAGTELIAPVAEYDHGQGCSVTGGVIYRGTELPEWQGLYLYGDFCSGRIWGLLQIDGIWQTQKLMEADFSIASFGQDQAGNIYLTDYSTESLYRLVRK</sequence>
<dbReference type="AlphaFoldDB" id="A0A8J6NH87"/>
<dbReference type="InterPro" id="IPR011041">
    <property type="entry name" value="Quinoprot_gluc/sorb_DH_b-prop"/>
</dbReference>
<feature type="signal peptide" evidence="2">
    <location>
        <begin position="1"/>
        <end position="22"/>
    </location>
</feature>
<evidence type="ECO:0000313" key="5">
    <source>
        <dbReference type="Proteomes" id="UP000614469"/>
    </source>
</evidence>
<dbReference type="Pfam" id="PF07995">
    <property type="entry name" value="GSDH"/>
    <property type="match status" value="1"/>
</dbReference>
<comment type="caution">
    <text evidence="4">The sequence shown here is derived from an EMBL/GenBank/DDBJ whole genome shotgun (WGS) entry which is preliminary data.</text>
</comment>
<feature type="region of interest" description="Disordered" evidence="1">
    <location>
        <begin position="22"/>
        <end position="69"/>
    </location>
</feature>
<dbReference type="PANTHER" id="PTHR19328">
    <property type="entry name" value="HEDGEHOG-INTERACTING PROTEIN"/>
    <property type="match status" value="1"/>
</dbReference>
<proteinExistence type="predicted"/>
<dbReference type="InterPro" id="IPR011042">
    <property type="entry name" value="6-blade_b-propeller_TolB-like"/>
</dbReference>
<evidence type="ECO:0000313" key="4">
    <source>
        <dbReference type="EMBL" id="MBC8335001.1"/>
    </source>
</evidence>